<reference evidence="2" key="1">
    <citation type="submission" date="2015-07" db="EMBL/GenBank/DDBJ databases">
        <title>Adaptation to a free-living lifestyle via gene acquisitions in the diplomonad Trepomonas sp. PC1.</title>
        <authorList>
            <person name="Xu F."/>
            <person name="Jerlstrom-Hultqvist J."/>
            <person name="Kolisko M."/>
            <person name="Simpson A.G.B."/>
            <person name="Roger A.J."/>
            <person name="Svard S.G."/>
            <person name="Andersson J.O."/>
        </authorList>
    </citation>
    <scope>NUCLEOTIDE SEQUENCE</scope>
    <source>
        <strain evidence="2">PC1</strain>
    </source>
</reference>
<organism evidence="2">
    <name type="scientific">Trepomonas sp. PC1</name>
    <dbReference type="NCBI Taxonomy" id="1076344"/>
    <lineage>
        <taxon>Eukaryota</taxon>
        <taxon>Metamonada</taxon>
        <taxon>Diplomonadida</taxon>
        <taxon>Hexamitidae</taxon>
        <taxon>Hexamitinae</taxon>
        <taxon>Trepomonas</taxon>
    </lineage>
</organism>
<feature type="non-terminal residue" evidence="2">
    <location>
        <position position="500"/>
    </location>
</feature>
<accession>A0A146KK69</accession>
<proteinExistence type="predicted"/>
<dbReference type="InterPro" id="IPR000409">
    <property type="entry name" value="BEACH_dom"/>
</dbReference>
<name>A0A146KK69_9EUKA</name>
<dbReference type="PROSITE" id="PS50197">
    <property type="entry name" value="BEACH"/>
    <property type="match status" value="1"/>
</dbReference>
<dbReference type="EMBL" id="GDID01000088">
    <property type="protein sequence ID" value="JAP96518.1"/>
    <property type="molecule type" value="Transcribed_RNA"/>
</dbReference>
<dbReference type="InterPro" id="IPR036322">
    <property type="entry name" value="WD40_repeat_dom_sf"/>
</dbReference>
<dbReference type="Pfam" id="PF02138">
    <property type="entry name" value="Beach"/>
    <property type="match status" value="1"/>
</dbReference>
<dbReference type="SMART" id="SM01026">
    <property type="entry name" value="Beach"/>
    <property type="match status" value="1"/>
</dbReference>
<dbReference type="InterPro" id="IPR036372">
    <property type="entry name" value="BEACH_dom_sf"/>
</dbReference>
<feature type="domain" description="BEACH" evidence="1">
    <location>
        <begin position="1"/>
        <end position="190"/>
    </location>
</feature>
<dbReference type="PANTHER" id="PTHR13743">
    <property type="entry name" value="BEIGE/BEACH-RELATED"/>
    <property type="match status" value="1"/>
</dbReference>
<protein>
    <submittedName>
        <fullName evidence="2">Beige/BEACH domain-containing protein</fullName>
    </submittedName>
</protein>
<sequence>LHNPFEHATINHHAYFYQTPAFVAHFLVRIHPEYALEIDKRIDIDRGFVSIPGALNCILQNTQDNRELIPEFFSNTEFLQDKKEIGIGDVELPAWASTPEEFIKIHRRALESKVVSQNLHLWIDLIFGYRQQGKPAVEKLNLFGAACYESLMHGYHDPDLKQQHIQFLQNSANNFGHAPAVLFAQPHIKKFDIQPNQWILYDLNIKIQMDCIQAHTIEGALIVESGNKFIKIEIKEGKNNDLFKFKEQSDLFLYKQSIPDLDYDQKTSLEVSKVYSIEKNKTYEKNKLLTINTRCSDGTTVFNVNLNEPVMELFNQSFYYIYTKHHASCIDVNHSRCVFGCENGQVFLTGSNFEKQQNFIGQMDDLVVSVSYNYFEQIIAASSIQQLVIFDVFGIVLFQKEFDDEIFYVKCMKNNIFVFTKQNIYKLDAKDFKVENVIKQQQKIIDICFGKVGILVLTPFNIIEYNFDLEVTHEQRAVGYKIVRYFYGDQLVLLFGKNIQ</sequence>
<dbReference type="InterPro" id="IPR050865">
    <property type="entry name" value="BEACH_Domain"/>
</dbReference>
<evidence type="ECO:0000313" key="2">
    <source>
        <dbReference type="EMBL" id="JAP96518.1"/>
    </source>
</evidence>
<gene>
    <name evidence="2" type="ORF">TPC1_10120</name>
</gene>
<dbReference type="AlphaFoldDB" id="A0A146KK69"/>
<dbReference type="Gene3D" id="1.10.1540.10">
    <property type="entry name" value="BEACH domain"/>
    <property type="match status" value="1"/>
</dbReference>
<evidence type="ECO:0000259" key="1">
    <source>
        <dbReference type="PROSITE" id="PS50197"/>
    </source>
</evidence>
<feature type="non-terminal residue" evidence="2">
    <location>
        <position position="1"/>
    </location>
</feature>
<dbReference type="SUPFAM" id="SSF50978">
    <property type="entry name" value="WD40 repeat-like"/>
    <property type="match status" value="1"/>
</dbReference>
<dbReference type="SUPFAM" id="SSF81837">
    <property type="entry name" value="BEACH domain"/>
    <property type="match status" value="1"/>
</dbReference>